<gene>
    <name evidence="1" type="ORF">LCGC14_0437930</name>
</gene>
<dbReference type="EMBL" id="LAZR01000420">
    <property type="protein sequence ID" value="KKN69693.1"/>
    <property type="molecule type" value="Genomic_DNA"/>
</dbReference>
<organism evidence="1">
    <name type="scientific">marine sediment metagenome</name>
    <dbReference type="NCBI Taxonomy" id="412755"/>
    <lineage>
        <taxon>unclassified sequences</taxon>
        <taxon>metagenomes</taxon>
        <taxon>ecological metagenomes</taxon>
    </lineage>
</organism>
<dbReference type="AlphaFoldDB" id="A0A0F9VVC7"/>
<proteinExistence type="predicted"/>
<name>A0A0F9VVC7_9ZZZZ</name>
<evidence type="ECO:0000313" key="1">
    <source>
        <dbReference type="EMBL" id="KKN69693.1"/>
    </source>
</evidence>
<comment type="caution">
    <text evidence="1">The sequence shown here is derived from an EMBL/GenBank/DDBJ whole genome shotgun (WGS) entry which is preliminary data.</text>
</comment>
<accession>A0A0F9VVC7</accession>
<protein>
    <submittedName>
        <fullName evidence="1">Uncharacterized protein</fullName>
    </submittedName>
</protein>
<sequence length="69" mass="7886">MTWREDLETMRLQNIALTHHKTILGYTQNSTRAAIAEMRGSKGPMSDVMHQRADECEQALNALLDFHNS</sequence>
<reference evidence="1" key="1">
    <citation type="journal article" date="2015" name="Nature">
        <title>Complex archaea that bridge the gap between prokaryotes and eukaryotes.</title>
        <authorList>
            <person name="Spang A."/>
            <person name="Saw J.H."/>
            <person name="Jorgensen S.L."/>
            <person name="Zaremba-Niedzwiedzka K."/>
            <person name="Martijn J."/>
            <person name="Lind A.E."/>
            <person name="van Eijk R."/>
            <person name="Schleper C."/>
            <person name="Guy L."/>
            <person name="Ettema T.J."/>
        </authorList>
    </citation>
    <scope>NUCLEOTIDE SEQUENCE</scope>
</reference>